<name>A0ABN2M630_9ACTN</name>
<keyword evidence="1" id="KW-0472">Membrane</keyword>
<evidence type="ECO:0000313" key="3">
    <source>
        <dbReference type="Proteomes" id="UP001500218"/>
    </source>
</evidence>
<keyword evidence="1" id="KW-1133">Transmembrane helix</keyword>
<reference evidence="2 3" key="1">
    <citation type="journal article" date="2019" name="Int. J. Syst. Evol. Microbiol.">
        <title>The Global Catalogue of Microorganisms (GCM) 10K type strain sequencing project: providing services to taxonomists for standard genome sequencing and annotation.</title>
        <authorList>
            <consortium name="The Broad Institute Genomics Platform"/>
            <consortium name="The Broad Institute Genome Sequencing Center for Infectious Disease"/>
            <person name="Wu L."/>
            <person name="Ma J."/>
        </authorList>
    </citation>
    <scope>NUCLEOTIDE SEQUENCE [LARGE SCALE GENOMIC DNA]</scope>
    <source>
        <strain evidence="2 3">JCM 13250</strain>
    </source>
</reference>
<evidence type="ECO:0000256" key="1">
    <source>
        <dbReference type="SAM" id="Phobius"/>
    </source>
</evidence>
<keyword evidence="3" id="KW-1185">Reference proteome</keyword>
<keyword evidence="1" id="KW-0812">Transmembrane</keyword>
<dbReference type="Proteomes" id="UP001500218">
    <property type="component" value="Unassembled WGS sequence"/>
</dbReference>
<comment type="caution">
    <text evidence="2">The sequence shown here is derived from an EMBL/GenBank/DDBJ whole genome shotgun (WGS) entry which is preliminary data.</text>
</comment>
<gene>
    <name evidence="2" type="ORF">GCM10009682_35790</name>
</gene>
<accession>A0ABN2M630</accession>
<dbReference type="EMBL" id="BAAALT010000105">
    <property type="protein sequence ID" value="GAA1811043.1"/>
    <property type="molecule type" value="Genomic_DNA"/>
</dbReference>
<feature type="transmembrane region" description="Helical" evidence="1">
    <location>
        <begin position="20"/>
        <end position="40"/>
    </location>
</feature>
<protein>
    <submittedName>
        <fullName evidence="2">Uncharacterized protein</fullName>
    </submittedName>
</protein>
<sequence>MQPSPPSADDAAPRPRRRVLLAGVVAAVVLAGAAVTVIVVRANRHSATTCALPAVASGPRVSAAQAPDGGQLRVVETGFSQLPTPNFILAPDVVIGAVVENTSTQVAYHTRVRFEMRDAAGKVVPDKAKKSVLVQEIPVILPGEQVPVGASAELVEDLDFTVNLPKVASVHVTPETTLWVIQPATEARFAAVNAAPTQVTPYDLNKTADQRSIKITWALTSDYCKPVTNIGAVLLYRSDAGTLLGGVGRARGANDPDQCQPGVSTWFTGVYGLPDGTDPARTQVYQYCDPGAPQNPAATVQP</sequence>
<proteinExistence type="predicted"/>
<evidence type="ECO:0000313" key="2">
    <source>
        <dbReference type="EMBL" id="GAA1811043.1"/>
    </source>
</evidence>
<organism evidence="2 3">
    <name type="scientific">Luedemannella flava</name>
    <dbReference type="NCBI Taxonomy" id="349316"/>
    <lineage>
        <taxon>Bacteria</taxon>
        <taxon>Bacillati</taxon>
        <taxon>Actinomycetota</taxon>
        <taxon>Actinomycetes</taxon>
        <taxon>Micromonosporales</taxon>
        <taxon>Micromonosporaceae</taxon>
        <taxon>Luedemannella</taxon>
    </lineage>
</organism>